<reference evidence="1" key="1">
    <citation type="submission" date="2020-07" db="EMBL/GenBank/DDBJ databases">
        <title>Ethylene signaling mediates host invasion by parasitic plants.</title>
        <authorList>
            <person name="Yoshida S."/>
        </authorList>
    </citation>
    <scope>NUCLEOTIDE SEQUENCE</scope>
    <source>
        <strain evidence="1">Okayama</strain>
    </source>
</reference>
<evidence type="ECO:0000313" key="2">
    <source>
        <dbReference type="Proteomes" id="UP000653305"/>
    </source>
</evidence>
<dbReference type="AlphaFoldDB" id="A0A830CEA6"/>
<evidence type="ECO:0000313" key="1">
    <source>
        <dbReference type="EMBL" id="GFP96672.1"/>
    </source>
</evidence>
<comment type="caution">
    <text evidence="1">The sequence shown here is derived from an EMBL/GenBank/DDBJ whole genome shotgun (WGS) entry which is preliminary data.</text>
</comment>
<gene>
    <name evidence="1" type="ORF">PHJA_001811300</name>
</gene>
<dbReference type="InterPro" id="IPR016024">
    <property type="entry name" value="ARM-type_fold"/>
</dbReference>
<sequence>MSVQKAPKGPNCVTNNWFFSLRLFIHVRRLLRLKATKKEFKPPPKPMDTNKEAQINVEEGMEVIPHHNDRDWALGLQKSVKMLHFGRWEEKEAAAREMRRLAAEGLKRRRDMAELGVIPPLVAMAGSEVAARRGLAVGALIELANGSFTNKALMVEAGLLSRLPNNITILQEKDKQELAQLLFSISALANSKFSLNSSKIIPTIVSILESSSSIETKESCLSTLHNLSSILDNAANLISTGIIDILITLSSIKETSEKALATLGNLVVTLSGKKSIEQNPMVPERFIEIMTWEENPKCQELSAYVLMVLAHQSSLQRQKMSEGGIVQVLLGVALLGSPLARKRALKILQWFKDERQMRVGPHSGPQVGRVMIGSSVSRRDAEEGKVLMKRIVKQSLYKNMETITRRANGAGDDPLKLKALVVSSSSKSLPY</sequence>
<dbReference type="OrthoDB" id="895200at2759"/>
<name>A0A830CEA6_9LAMI</name>
<dbReference type="InterPro" id="IPR011989">
    <property type="entry name" value="ARM-like"/>
</dbReference>
<protein>
    <submittedName>
        <fullName evidence="1">U-box domain-containing protein 7</fullName>
    </submittedName>
</protein>
<proteinExistence type="predicted"/>
<dbReference type="Gene3D" id="1.25.10.10">
    <property type="entry name" value="Leucine-rich Repeat Variant"/>
    <property type="match status" value="1"/>
</dbReference>
<organism evidence="1 2">
    <name type="scientific">Phtheirospermum japonicum</name>
    <dbReference type="NCBI Taxonomy" id="374723"/>
    <lineage>
        <taxon>Eukaryota</taxon>
        <taxon>Viridiplantae</taxon>
        <taxon>Streptophyta</taxon>
        <taxon>Embryophyta</taxon>
        <taxon>Tracheophyta</taxon>
        <taxon>Spermatophyta</taxon>
        <taxon>Magnoliopsida</taxon>
        <taxon>eudicotyledons</taxon>
        <taxon>Gunneridae</taxon>
        <taxon>Pentapetalae</taxon>
        <taxon>asterids</taxon>
        <taxon>lamiids</taxon>
        <taxon>Lamiales</taxon>
        <taxon>Orobanchaceae</taxon>
        <taxon>Orobanchaceae incertae sedis</taxon>
        <taxon>Phtheirospermum</taxon>
    </lineage>
</organism>
<dbReference type="SUPFAM" id="SSF48371">
    <property type="entry name" value="ARM repeat"/>
    <property type="match status" value="1"/>
</dbReference>
<keyword evidence="2" id="KW-1185">Reference proteome</keyword>
<dbReference type="PANTHER" id="PTHR46700">
    <property type="entry name" value="ARM REPEAT SUPERFAMILY PROTEIN"/>
    <property type="match status" value="1"/>
</dbReference>
<dbReference type="EMBL" id="BMAC01000450">
    <property type="protein sequence ID" value="GFP96672.1"/>
    <property type="molecule type" value="Genomic_DNA"/>
</dbReference>
<dbReference type="PANTHER" id="PTHR46700:SF2">
    <property type="entry name" value="ARM REPEAT SUPERFAMILY PROTEIN"/>
    <property type="match status" value="1"/>
</dbReference>
<accession>A0A830CEA6</accession>
<dbReference type="Proteomes" id="UP000653305">
    <property type="component" value="Unassembled WGS sequence"/>
</dbReference>